<keyword evidence="3" id="KW-1185">Reference proteome</keyword>
<gene>
    <name evidence="2" type="ORF">Sfulv_19480</name>
</gene>
<name>A0A7J0C4T2_9ACTN</name>
<proteinExistence type="predicted"/>
<protein>
    <recommendedName>
        <fullName evidence="1">TarS/TarP linker domain-containing protein</fullName>
    </recommendedName>
</protein>
<evidence type="ECO:0000313" key="2">
    <source>
        <dbReference type="EMBL" id="GFM97137.1"/>
    </source>
</evidence>
<comment type="caution">
    <text evidence="2">The sequence shown here is derived from an EMBL/GenBank/DDBJ whole genome shotgun (WGS) entry which is preliminary data.</text>
</comment>
<evidence type="ECO:0000259" key="1">
    <source>
        <dbReference type="Pfam" id="PF22181"/>
    </source>
</evidence>
<dbReference type="AlphaFoldDB" id="A0A7J0C4T2"/>
<dbReference type="InterPro" id="IPR054028">
    <property type="entry name" value="TarS/TarP_linker"/>
</dbReference>
<evidence type="ECO:0000313" key="3">
    <source>
        <dbReference type="Proteomes" id="UP000498980"/>
    </source>
</evidence>
<dbReference type="Proteomes" id="UP000498980">
    <property type="component" value="Unassembled WGS sequence"/>
</dbReference>
<reference evidence="2 3" key="1">
    <citation type="submission" date="2020-05" db="EMBL/GenBank/DDBJ databases">
        <title>Whole genome shotgun sequence of Streptomyces fulvorobeus NBRC 15897.</title>
        <authorList>
            <person name="Komaki H."/>
            <person name="Tamura T."/>
        </authorList>
    </citation>
    <scope>NUCLEOTIDE SEQUENCE [LARGE SCALE GENOMIC DNA]</scope>
    <source>
        <strain evidence="2 3">NBRC 15897</strain>
    </source>
</reference>
<dbReference type="Pfam" id="PF22181">
    <property type="entry name" value="TarS_linker"/>
    <property type="match status" value="1"/>
</dbReference>
<feature type="domain" description="TarS/TarP linker" evidence="1">
    <location>
        <begin position="28"/>
        <end position="121"/>
    </location>
</feature>
<sequence>MADYTCYYLVGRDDGKHVTKSGDYVLRFDSARALMGLIADHLPPGPRRDSLMVRPFVITLLPQFGPGLLKQPEAVRARKMELAAPLIAAYWTPGLARRLKVNERLRLTCVANDRLDLLLDVVRFVKAKSEPALVREERPARLYLAYPHFRDGSGLPDPAYEVTVTEWIGGRRIEPPEPKSFLSLVRRAVRGIRRRALRAVRSGRVRGGRTGTRTRA</sequence>
<accession>A0A7J0C4T2</accession>
<dbReference type="EMBL" id="BLWC01000001">
    <property type="protein sequence ID" value="GFM97137.1"/>
    <property type="molecule type" value="Genomic_DNA"/>
</dbReference>
<organism evidence="2 3">
    <name type="scientific">Streptomyces fulvorobeus</name>
    <dbReference type="NCBI Taxonomy" id="284028"/>
    <lineage>
        <taxon>Bacteria</taxon>
        <taxon>Bacillati</taxon>
        <taxon>Actinomycetota</taxon>
        <taxon>Actinomycetes</taxon>
        <taxon>Kitasatosporales</taxon>
        <taxon>Streptomycetaceae</taxon>
        <taxon>Streptomyces</taxon>
    </lineage>
</organism>